<name>A0A9Q8V3G4_9GAMM</name>
<protein>
    <submittedName>
        <fullName evidence="7">Type 1 fimbrial protein</fullName>
    </submittedName>
</protein>
<keyword evidence="3 5" id="KW-0732">Signal</keyword>
<feature type="domain" description="Fimbrial-type adhesion" evidence="6">
    <location>
        <begin position="31"/>
        <end position="192"/>
    </location>
</feature>
<keyword evidence="4" id="KW-0281">Fimbrium</keyword>
<evidence type="ECO:0000259" key="6">
    <source>
        <dbReference type="Pfam" id="PF00419"/>
    </source>
</evidence>
<evidence type="ECO:0000256" key="3">
    <source>
        <dbReference type="ARBA" id="ARBA00022729"/>
    </source>
</evidence>
<evidence type="ECO:0000313" key="8">
    <source>
        <dbReference type="Proteomes" id="UP000829116"/>
    </source>
</evidence>
<dbReference type="EMBL" id="CP093245">
    <property type="protein sequence ID" value="UNH30890.1"/>
    <property type="molecule type" value="Genomic_DNA"/>
</dbReference>
<organism evidence="7 8">
    <name type="scientific">Moellerella wisconsensis</name>
    <dbReference type="NCBI Taxonomy" id="158849"/>
    <lineage>
        <taxon>Bacteria</taxon>
        <taxon>Pseudomonadati</taxon>
        <taxon>Pseudomonadota</taxon>
        <taxon>Gammaproteobacteria</taxon>
        <taxon>Enterobacterales</taxon>
        <taxon>Morganellaceae</taxon>
        <taxon>Moellerella</taxon>
    </lineage>
</organism>
<evidence type="ECO:0000256" key="2">
    <source>
        <dbReference type="ARBA" id="ARBA00006671"/>
    </source>
</evidence>
<dbReference type="Proteomes" id="UP000829116">
    <property type="component" value="Chromosome"/>
</dbReference>
<gene>
    <name evidence="7" type="ORF">MNY72_00735</name>
</gene>
<dbReference type="SUPFAM" id="SSF49401">
    <property type="entry name" value="Bacterial adhesins"/>
    <property type="match status" value="1"/>
</dbReference>
<dbReference type="InterPro" id="IPR008966">
    <property type="entry name" value="Adhesion_dom_sf"/>
</dbReference>
<dbReference type="InterPro" id="IPR050263">
    <property type="entry name" value="Bact_Fimbrial_Adh_Pro"/>
</dbReference>
<dbReference type="AlphaFoldDB" id="A0A9Q8V3G4"/>
<feature type="signal peptide" evidence="5">
    <location>
        <begin position="1"/>
        <end position="22"/>
    </location>
</feature>
<accession>A0A9Q8V3G4</accession>
<dbReference type="Pfam" id="PF00419">
    <property type="entry name" value="Fimbrial"/>
    <property type="match status" value="1"/>
</dbReference>
<dbReference type="GO" id="GO:0009289">
    <property type="term" value="C:pilus"/>
    <property type="evidence" value="ECO:0007669"/>
    <property type="project" value="UniProtKB-SubCell"/>
</dbReference>
<dbReference type="Gene3D" id="2.60.40.1090">
    <property type="entry name" value="Fimbrial-type adhesion domain"/>
    <property type="match status" value="1"/>
</dbReference>
<dbReference type="PANTHER" id="PTHR33420:SF3">
    <property type="entry name" value="FIMBRIAL SUBUNIT ELFA"/>
    <property type="match status" value="1"/>
</dbReference>
<sequence>MNNKLVLSATVALIFAVSPVLAADKASGGVINFQGMITDTTCTINGGNSNDLTIALAPITVEQAKSQGLIEDGKEAFSLEFSNCSFSNSESLDAGSKALNINFSSNKIDSTGQFLQSNEKDANGNVKNIGIAIVKQGESNPINLHKAFAVSDITASTKDVTPVRFYAQYYKPSAAAADAGKITTMVTYSLSYM</sequence>
<dbReference type="GO" id="GO:0043709">
    <property type="term" value="P:cell adhesion involved in single-species biofilm formation"/>
    <property type="evidence" value="ECO:0007669"/>
    <property type="project" value="TreeGrafter"/>
</dbReference>
<evidence type="ECO:0000313" key="7">
    <source>
        <dbReference type="EMBL" id="UNH30890.1"/>
    </source>
</evidence>
<proteinExistence type="inferred from homology"/>
<comment type="similarity">
    <text evidence="2">Belongs to the fimbrial protein family.</text>
</comment>
<evidence type="ECO:0000256" key="5">
    <source>
        <dbReference type="SAM" id="SignalP"/>
    </source>
</evidence>
<evidence type="ECO:0000256" key="1">
    <source>
        <dbReference type="ARBA" id="ARBA00004561"/>
    </source>
</evidence>
<dbReference type="PANTHER" id="PTHR33420">
    <property type="entry name" value="FIMBRIAL SUBUNIT ELFA-RELATED"/>
    <property type="match status" value="1"/>
</dbReference>
<evidence type="ECO:0000256" key="4">
    <source>
        <dbReference type="ARBA" id="ARBA00023263"/>
    </source>
</evidence>
<feature type="chain" id="PRO_5040414871" evidence="5">
    <location>
        <begin position="23"/>
        <end position="193"/>
    </location>
</feature>
<dbReference type="RefSeq" id="WP_241542242.1">
    <property type="nucleotide sequence ID" value="NZ_CAWQWN010000001.1"/>
</dbReference>
<dbReference type="InterPro" id="IPR000259">
    <property type="entry name" value="Adhesion_dom_fimbrial"/>
</dbReference>
<dbReference type="InterPro" id="IPR036937">
    <property type="entry name" value="Adhesion_dom_fimbrial_sf"/>
</dbReference>
<comment type="subcellular location">
    <subcellularLocation>
        <location evidence="1">Fimbrium</location>
    </subcellularLocation>
</comment>
<reference evidence="7" key="1">
    <citation type="submission" date="2022-03" db="EMBL/GenBank/DDBJ databases">
        <title>ESBL-producing Moellerella wisconsensis and Escherichia marmotae isolated from wild game meat.</title>
        <authorList>
            <person name="Biggel M."/>
        </authorList>
    </citation>
    <scope>NUCLEOTIDE SEQUENCE</scope>
    <source>
        <strain evidence="7">W51</strain>
    </source>
</reference>